<sequence length="274" mass="31115">MKYSGNIKKLNLKIDKKVTAILPIGKSEILLNDYINHNIKMIFNSKINCVHCHRKIAKTYGQGYCYPCISSLAECDSCLYMPEKCHYHKGTCREPEWGEQNCLQGHIVYLSNTSALKVGITKLVNVPSRWLDQGATQAISIVRVSNRLLSGEIEVMLKEYVSDKTNWKVMLKSAPKQLDLSAERDKLFPYIDKIMQGLLNKHGPTSTIELLTDSKIVNIEFPIDTYPEKIVSLSFDKTPEIEGKILGIKGQYLLLEHGVLNIRKFSGYNLDITF</sequence>
<proteinExistence type="predicted"/>
<evidence type="ECO:0008006" key="2">
    <source>
        <dbReference type="Google" id="ProtNLM"/>
    </source>
</evidence>
<evidence type="ECO:0000313" key="1">
    <source>
        <dbReference type="EMBL" id="VAW79175.1"/>
    </source>
</evidence>
<dbReference type="AlphaFoldDB" id="A0A3B0YE50"/>
<dbReference type="InterPro" id="IPR021246">
    <property type="entry name" value="DUF2797"/>
</dbReference>
<protein>
    <recommendedName>
        <fullName evidence="2">DUF2797 domain-containing protein</fullName>
    </recommendedName>
</protein>
<dbReference type="Pfam" id="PF10977">
    <property type="entry name" value="DUF2797"/>
    <property type="match status" value="1"/>
</dbReference>
<name>A0A3B0YE50_9ZZZZ</name>
<organism evidence="1">
    <name type="scientific">hydrothermal vent metagenome</name>
    <dbReference type="NCBI Taxonomy" id="652676"/>
    <lineage>
        <taxon>unclassified sequences</taxon>
        <taxon>metagenomes</taxon>
        <taxon>ecological metagenomes</taxon>
    </lineage>
</organism>
<dbReference type="EMBL" id="UOFL01000171">
    <property type="protein sequence ID" value="VAW79175.1"/>
    <property type="molecule type" value="Genomic_DNA"/>
</dbReference>
<gene>
    <name evidence="1" type="ORF">MNBD_GAMMA12-410</name>
</gene>
<accession>A0A3B0YE50</accession>
<reference evidence="1" key="1">
    <citation type="submission" date="2018-06" db="EMBL/GenBank/DDBJ databases">
        <authorList>
            <person name="Zhirakovskaya E."/>
        </authorList>
    </citation>
    <scope>NUCLEOTIDE SEQUENCE</scope>
</reference>